<protein>
    <recommendedName>
        <fullName evidence="4">Lipoprotein</fullName>
    </recommendedName>
</protein>
<dbReference type="EMBL" id="QFOI01000088">
    <property type="protein sequence ID" value="PZP49940.1"/>
    <property type="molecule type" value="Genomic_DNA"/>
</dbReference>
<name>A0A2W5F8F5_9SPHI</name>
<evidence type="ECO:0000256" key="1">
    <source>
        <dbReference type="SAM" id="SignalP"/>
    </source>
</evidence>
<reference evidence="2 3" key="1">
    <citation type="submission" date="2017-11" db="EMBL/GenBank/DDBJ databases">
        <title>Infants hospitalized years apart are colonized by the same room-sourced microbial strains.</title>
        <authorList>
            <person name="Brooks B."/>
            <person name="Olm M.R."/>
            <person name="Firek B.A."/>
            <person name="Baker R."/>
            <person name="Thomas B.C."/>
            <person name="Morowitz M.J."/>
            <person name="Banfield J.F."/>
        </authorList>
    </citation>
    <scope>NUCLEOTIDE SEQUENCE [LARGE SCALE GENOMIC DNA]</scope>
    <source>
        <strain evidence="2">S2_009_000_R2_76</strain>
    </source>
</reference>
<accession>A0A2W5F8F5</accession>
<feature type="chain" id="PRO_5016034308" description="Lipoprotein" evidence="1">
    <location>
        <begin position="25"/>
        <end position="179"/>
    </location>
</feature>
<feature type="signal peptide" evidence="1">
    <location>
        <begin position="1"/>
        <end position="24"/>
    </location>
</feature>
<dbReference type="Proteomes" id="UP000249645">
    <property type="component" value="Unassembled WGS sequence"/>
</dbReference>
<sequence length="179" mass="20105">MKNKLTLVLVGLMTVLSFGFFSCKKETNVTQNTGAYNYYALVNQSQWTYNNQTGEYFKSIDLSNLPNDFIFYLDGVVMYVTTYTQSGSNLDIDPLNAMNGNGTLFNGYYYYFQAHEDQDGPYVTIYAKPSTTGAPAPSSNLYFSIVLLQAQDMGQLSNSTKNDFEQLKKVINIKTIPAN</sequence>
<comment type="caution">
    <text evidence="2">The sequence shown here is derived from an EMBL/GenBank/DDBJ whole genome shotgun (WGS) entry which is preliminary data.</text>
</comment>
<dbReference type="PROSITE" id="PS51257">
    <property type="entry name" value="PROKAR_LIPOPROTEIN"/>
    <property type="match status" value="1"/>
</dbReference>
<gene>
    <name evidence="2" type="ORF">DI598_06665</name>
</gene>
<dbReference type="AlphaFoldDB" id="A0A2W5F8F5"/>
<keyword evidence="1" id="KW-0732">Signal</keyword>
<evidence type="ECO:0008006" key="4">
    <source>
        <dbReference type="Google" id="ProtNLM"/>
    </source>
</evidence>
<organism evidence="2 3">
    <name type="scientific">Pseudopedobacter saltans</name>
    <dbReference type="NCBI Taxonomy" id="151895"/>
    <lineage>
        <taxon>Bacteria</taxon>
        <taxon>Pseudomonadati</taxon>
        <taxon>Bacteroidota</taxon>
        <taxon>Sphingobacteriia</taxon>
        <taxon>Sphingobacteriales</taxon>
        <taxon>Sphingobacteriaceae</taxon>
        <taxon>Pseudopedobacter</taxon>
    </lineage>
</organism>
<evidence type="ECO:0000313" key="2">
    <source>
        <dbReference type="EMBL" id="PZP49940.1"/>
    </source>
</evidence>
<proteinExistence type="predicted"/>
<evidence type="ECO:0000313" key="3">
    <source>
        <dbReference type="Proteomes" id="UP000249645"/>
    </source>
</evidence>